<name>A0A7X6RHH2_9NOCA</name>
<keyword evidence="1" id="KW-1133">Transmembrane helix</keyword>
<proteinExistence type="predicted"/>
<comment type="caution">
    <text evidence="2">The sequence shown here is derived from an EMBL/GenBank/DDBJ whole genome shotgun (WGS) entry which is preliminary data.</text>
</comment>
<dbReference type="AlphaFoldDB" id="A0A7X6RHH2"/>
<sequence length="176" mass="17215">MRGGLVGAAVVVLASAAHGWAGGGYPASAALALLLLSAATAGTLAALLPSAGGSRGRLAVLATLGGGQAVAHLALSLLAAHHSDETPCRSGLFAVGSMSAGGSMTIAHIVATVVCAVLIVATERFYAALSRTLRSIITRPGALPGAAAARPRTGTRRAWEQLCVGAVGPRAPPVPA</sequence>
<accession>A0A7X6RHH2</accession>
<feature type="transmembrane region" description="Helical" evidence="1">
    <location>
        <begin position="60"/>
        <end position="80"/>
    </location>
</feature>
<organism evidence="2 3">
    <name type="scientific">Nocardia veterana</name>
    <dbReference type="NCBI Taxonomy" id="132249"/>
    <lineage>
        <taxon>Bacteria</taxon>
        <taxon>Bacillati</taxon>
        <taxon>Actinomycetota</taxon>
        <taxon>Actinomycetes</taxon>
        <taxon>Mycobacteriales</taxon>
        <taxon>Nocardiaceae</taxon>
        <taxon>Nocardia</taxon>
    </lineage>
</organism>
<keyword evidence="3" id="KW-1185">Reference proteome</keyword>
<feature type="transmembrane region" description="Helical" evidence="1">
    <location>
        <begin position="100"/>
        <end position="121"/>
    </location>
</feature>
<dbReference type="EMBL" id="JAAXPE010000005">
    <property type="protein sequence ID" value="NKY85519.1"/>
    <property type="molecule type" value="Genomic_DNA"/>
</dbReference>
<gene>
    <name evidence="2" type="ORF">HGA07_07770</name>
</gene>
<feature type="transmembrane region" description="Helical" evidence="1">
    <location>
        <begin position="29"/>
        <end position="48"/>
    </location>
</feature>
<dbReference type="Proteomes" id="UP000523447">
    <property type="component" value="Unassembled WGS sequence"/>
</dbReference>
<evidence type="ECO:0000313" key="2">
    <source>
        <dbReference type="EMBL" id="NKY85519.1"/>
    </source>
</evidence>
<keyword evidence="1" id="KW-0812">Transmembrane</keyword>
<evidence type="ECO:0000313" key="3">
    <source>
        <dbReference type="Proteomes" id="UP000523447"/>
    </source>
</evidence>
<keyword evidence="1" id="KW-0472">Membrane</keyword>
<reference evidence="2 3" key="1">
    <citation type="submission" date="2020-04" db="EMBL/GenBank/DDBJ databases">
        <title>MicrobeNet Type strains.</title>
        <authorList>
            <person name="Nicholson A.C."/>
        </authorList>
    </citation>
    <scope>NUCLEOTIDE SEQUENCE [LARGE SCALE GENOMIC DNA]</scope>
    <source>
        <strain evidence="2 3">DSM 44445</strain>
    </source>
</reference>
<protein>
    <submittedName>
        <fullName evidence="2">Uncharacterized protein</fullName>
    </submittedName>
</protein>
<evidence type="ECO:0000256" key="1">
    <source>
        <dbReference type="SAM" id="Phobius"/>
    </source>
</evidence>
<dbReference type="RefSeq" id="WP_051030986.1">
    <property type="nucleotide sequence ID" value="NZ_CAWPHS010000045.1"/>
</dbReference>